<dbReference type="RefSeq" id="WP_284189940.1">
    <property type="nucleotide sequence ID" value="NZ_BSPX01000143.1"/>
</dbReference>
<dbReference type="Proteomes" id="UP001157167">
    <property type="component" value="Unassembled WGS sequence"/>
</dbReference>
<proteinExistence type="predicted"/>
<sequence>MMTAQPTLRLCHTGMDSRSLYAFEIFLSRVDSRACQITDETAADVAFIDIDNDLGRYLLEGHRLLYPGRPLIVSTQKAPLDNDPLTIPVTKPVGLAAFSAALEQARRLLPPAPVVEAPVAAIDTGTLEDADSIPDEMPVEMLFNRTEPRLANADPVALLRQLEERLSTFYVGSMPDVDLDDLIARNAIYYTPDQFLQGEITRAVAHAREIHRPVRIDDASGTALYLDPQSGKALQARSTNALRALAQLPTRGTVKMSRVEPGDAVRMDTLESRPLEALEWDVALWASRGRLPRGTSLDHPVRLHSWPNLTRLAVPPEAMRIAGLWSRGGYNLRDTVSMLGIPQRYVFAFYSACHALGLVELAANPAALAAARIVSRQVVAGPAETAPPMRGLFKRILGKLLGARLGEAAAG</sequence>
<evidence type="ECO:0000313" key="1">
    <source>
        <dbReference type="EMBL" id="GLT24740.1"/>
    </source>
</evidence>
<protein>
    <submittedName>
        <fullName evidence="1">Uncharacterized protein</fullName>
    </submittedName>
</protein>
<gene>
    <name evidence="1" type="ORF">GCM10007933_42350</name>
</gene>
<evidence type="ECO:0000313" key="2">
    <source>
        <dbReference type="Proteomes" id="UP001157167"/>
    </source>
</evidence>
<dbReference type="EMBL" id="BSPX01000143">
    <property type="protein sequence ID" value="GLT24740.1"/>
    <property type="molecule type" value="Genomic_DNA"/>
</dbReference>
<name>A0ABQ6FKW3_9RHOO</name>
<comment type="caution">
    <text evidence="1">The sequence shown here is derived from an EMBL/GenBank/DDBJ whole genome shotgun (WGS) entry which is preliminary data.</text>
</comment>
<organism evidence="1 2">
    <name type="scientific">Zoogloea oryzae</name>
    <dbReference type="NCBI Taxonomy" id="310767"/>
    <lineage>
        <taxon>Bacteria</taxon>
        <taxon>Pseudomonadati</taxon>
        <taxon>Pseudomonadota</taxon>
        <taxon>Betaproteobacteria</taxon>
        <taxon>Rhodocyclales</taxon>
        <taxon>Zoogloeaceae</taxon>
        <taxon>Zoogloea</taxon>
    </lineage>
</organism>
<reference evidence="2" key="1">
    <citation type="journal article" date="2019" name="Int. J. Syst. Evol. Microbiol.">
        <title>The Global Catalogue of Microorganisms (GCM) 10K type strain sequencing project: providing services to taxonomists for standard genome sequencing and annotation.</title>
        <authorList>
            <consortium name="The Broad Institute Genomics Platform"/>
            <consortium name="The Broad Institute Genome Sequencing Center for Infectious Disease"/>
            <person name="Wu L."/>
            <person name="Ma J."/>
        </authorList>
    </citation>
    <scope>NUCLEOTIDE SEQUENCE [LARGE SCALE GENOMIC DNA]</scope>
    <source>
        <strain evidence="2">NBRC 102407</strain>
    </source>
</reference>
<keyword evidence="2" id="KW-1185">Reference proteome</keyword>
<accession>A0ABQ6FKW3</accession>